<dbReference type="EMBL" id="LACI01000739">
    <property type="protein sequence ID" value="KJU86089.1"/>
    <property type="molecule type" value="Genomic_DNA"/>
</dbReference>
<proteinExistence type="predicted"/>
<protein>
    <submittedName>
        <fullName evidence="2">Serine/threonine protein phosphatase</fullName>
    </submittedName>
</protein>
<dbReference type="InterPro" id="IPR029052">
    <property type="entry name" value="Metallo-depent_PP-like"/>
</dbReference>
<dbReference type="GO" id="GO:0008803">
    <property type="term" value="F:bis(5'-nucleosyl)-tetraphosphatase (symmetrical) activity"/>
    <property type="evidence" value="ECO:0007669"/>
    <property type="project" value="TreeGrafter"/>
</dbReference>
<dbReference type="PRINTS" id="PR00114">
    <property type="entry name" value="STPHPHTASE"/>
</dbReference>
<dbReference type="GO" id="GO:0016791">
    <property type="term" value="F:phosphatase activity"/>
    <property type="evidence" value="ECO:0007669"/>
    <property type="project" value="TreeGrafter"/>
</dbReference>
<evidence type="ECO:0000313" key="3">
    <source>
        <dbReference type="Proteomes" id="UP000033423"/>
    </source>
</evidence>
<dbReference type="Pfam" id="PF00149">
    <property type="entry name" value="Metallophos"/>
    <property type="match status" value="1"/>
</dbReference>
<accession>A0A0F3GVT4</accession>
<dbReference type="SUPFAM" id="SSF56300">
    <property type="entry name" value="Metallo-dependent phosphatases"/>
    <property type="match status" value="1"/>
</dbReference>
<dbReference type="InterPro" id="IPR004843">
    <property type="entry name" value="Calcineurin-like_PHP"/>
</dbReference>
<dbReference type="AlphaFoldDB" id="A0A0F3GVT4"/>
<organism evidence="2 3">
    <name type="scientific">Candidatus Magnetobacterium bavaricum</name>
    <dbReference type="NCBI Taxonomy" id="29290"/>
    <lineage>
        <taxon>Bacteria</taxon>
        <taxon>Pseudomonadati</taxon>
        <taxon>Nitrospirota</taxon>
        <taxon>Thermodesulfovibrionia</taxon>
        <taxon>Thermodesulfovibrionales</taxon>
        <taxon>Candidatus Magnetobacteriaceae</taxon>
        <taxon>Candidatus Magnetobacterium</taxon>
    </lineage>
</organism>
<dbReference type="GO" id="GO:0110154">
    <property type="term" value="P:RNA decapping"/>
    <property type="evidence" value="ECO:0007669"/>
    <property type="project" value="TreeGrafter"/>
</dbReference>
<feature type="domain" description="Calcineurin-like phosphoesterase" evidence="1">
    <location>
        <begin position="5"/>
        <end position="156"/>
    </location>
</feature>
<gene>
    <name evidence="2" type="ORF">MBAV_001715</name>
</gene>
<name>A0A0F3GVT4_9BACT</name>
<dbReference type="PANTHER" id="PTHR42850">
    <property type="entry name" value="METALLOPHOSPHOESTERASE"/>
    <property type="match status" value="1"/>
</dbReference>
<dbReference type="Proteomes" id="UP000033423">
    <property type="component" value="Unassembled WGS sequence"/>
</dbReference>
<comment type="caution">
    <text evidence="2">The sequence shown here is derived from an EMBL/GenBank/DDBJ whole genome shotgun (WGS) entry which is preliminary data.</text>
</comment>
<keyword evidence="3" id="KW-1185">Reference proteome</keyword>
<evidence type="ECO:0000259" key="1">
    <source>
        <dbReference type="Pfam" id="PF00149"/>
    </source>
</evidence>
<evidence type="ECO:0000313" key="2">
    <source>
        <dbReference type="EMBL" id="KJU86089.1"/>
    </source>
</evidence>
<dbReference type="InterPro" id="IPR006186">
    <property type="entry name" value="Ser/Thr-sp_prot-phosphatase"/>
</dbReference>
<dbReference type="GO" id="GO:0005737">
    <property type="term" value="C:cytoplasm"/>
    <property type="evidence" value="ECO:0007669"/>
    <property type="project" value="TreeGrafter"/>
</dbReference>
<reference evidence="2 3" key="1">
    <citation type="submission" date="2015-02" db="EMBL/GenBank/DDBJ databases">
        <title>Single-cell genomics of uncultivated deep-branching MTB reveals a conserved set of magnetosome genes.</title>
        <authorList>
            <person name="Kolinko S."/>
            <person name="Richter M."/>
            <person name="Glockner F.O."/>
            <person name="Brachmann A."/>
            <person name="Schuler D."/>
        </authorList>
    </citation>
    <scope>NUCLEOTIDE SEQUENCE [LARGE SCALE GENOMIC DNA]</scope>
    <source>
        <strain evidence="2">TM-1</strain>
    </source>
</reference>
<dbReference type="PANTHER" id="PTHR42850:SF4">
    <property type="entry name" value="ZINC-DEPENDENT ENDOPOLYPHOSPHATASE"/>
    <property type="match status" value="1"/>
</dbReference>
<dbReference type="InterPro" id="IPR050126">
    <property type="entry name" value="Ap4A_hydrolase"/>
</dbReference>
<dbReference type="Gene3D" id="3.60.21.10">
    <property type="match status" value="1"/>
</dbReference>
<sequence length="200" mass="22789">MVDLVEDVIKFDPATDQLIFIGDYIDRGDKSMHVVSYIDGLRKRYPENIVLLMGNHELLAHSAFKTRYSNHVQLWFINGGINTINSFGNYENAQKILVPFIETLQYYYETPTHIFVHGGIPMGETLQSAQPKALLWDRNYDRYRGKPIIVGHTPHKSVTKYKSAVAIDTGAVYTGRLSAYDPINDCIYEAVDLDGRKSTR</sequence>